<evidence type="ECO:0000256" key="6">
    <source>
        <dbReference type="ARBA" id="ARBA00022777"/>
    </source>
</evidence>
<dbReference type="InterPro" id="IPR004662">
    <property type="entry name" value="AcgluKinase_fam"/>
</dbReference>
<dbReference type="EC" id="2.7.2.8" evidence="9"/>
<feature type="binding site" evidence="9">
    <location>
        <position position="66"/>
    </location>
    <ligand>
        <name>substrate</name>
    </ligand>
</feature>
<feature type="binding site" evidence="9">
    <location>
        <position position="159"/>
    </location>
    <ligand>
        <name>substrate</name>
    </ligand>
</feature>
<feature type="domain" description="Aspartate/glutamate/uridylate kinase" evidence="10">
    <location>
        <begin position="5"/>
        <end position="238"/>
    </location>
</feature>
<dbReference type="NCBIfam" id="TIGR00761">
    <property type="entry name" value="argB"/>
    <property type="match status" value="1"/>
</dbReference>
<dbReference type="InterPro" id="IPR001057">
    <property type="entry name" value="Glu/AcGlu_kinase"/>
</dbReference>
<comment type="function">
    <text evidence="9">Catalyzes the ATP-dependent phosphorylation of N-acetyl-L-glutamate.</text>
</comment>
<dbReference type="PRINTS" id="PR00474">
    <property type="entry name" value="GLU5KINASE"/>
</dbReference>
<dbReference type="HAMAP" id="MF_00082">
    <property type="entry name" value="ArgB"/>
    <property type="match status" value="1"/>
</dbReference>
<feature type="site" description="Transition state stabilizer" evidence="9">
    <location>
        <position position="219"/>
    </location>
</feature>
<dbReference type="PANTHER" id="PTHR23342">
    <property type="entry name" value="N-ACETYLGLUTAMATE SYNTHASE"/>
    <property type="match status" value="1"/>
</dbReference>
<proteinExistence type="inferred from homology"/>
<evidence type="ECO:0000313" key="11">
    <source>
        <dbReference type="EMBL" id="HIW01088.1"/>
    </source>
</evidence>
<dbReference type="PANTHER" id="PTHR23342:SF0">
    <property type="entry name" value="N-ACETYLGLUTAMATE SYNTHASE, MITOCHONDRIAL"/>
    <property type="match status" value="1"/>
</dbReference>
<dbReference type="CDD" id="cd04238">
    <property type="entry name" value="AAK_NAGK-like"/>
    <property type="match status" value="1"/>
</dbReference>
<accession>A0A9D1PXF8</accession>
<evidence type="ECO:0000256" key="1">
    <source>
        <dbReference type="ARBA" id="ARBA00004828"/>
    </source>
</evidence>
<comment type="caution">
    <text evidence="11">The sequence shown here is derived from an EMBL/GenBank/DDBJ whole genome shotgun (WGS) entry which is preliminary data.</text>
</comment>
<evidence type="ECO:0000256" key="2">
    <source>
        <dbReference type="ARBA" id="ARBA00022571"/>
    </source>
</evidence>
<dbReference type="Gene3D" id="3.40.1160.10">
    <property type="entry name" value="Acetylglutamate kinase-like"/>
    <property type="match status" value="1"/>
</dbReference>
<dbReference type="InterPro" id="IPR036393">
    <property type="entry name" value="AceGlu_kinase-like_sf"/>
</dbReference>
<reference evidence="11" key="2">
    <citation type="submission" date="2021-04" db="EMBL/GenBank/DDBJ databases">
        <authorList>
            <person name="Gilroy R."/>
        </authorList>
    </citation>
    <scope>NUCLEOTIDE SEQUENCE</scope>
    <source>
        <strain evidence="11">ChiHecec2B26-446</strain>
    </source>
</reference>
<feature type="site" description="Transition state stabilizer" evidence="9">
    <location>
        <position position="9"/>
    </location>
</feature>
<keyword evidence="9" id="KW-0963">Cytoplasm</keyword>
<keyword evidence="3 9" id="KW-0028">Amino-acid biosynthesis</keyword>
<keyword evidence="4 9" id="KW-0808">Transferase</keyword>
<comment type="subcellular location">
    <subcellularLocation>
        <location evidence="9">Cytoplasm</location>
    </subcellularLocation>
</comment>
<dbReference type="SUPFAM" id="SSF53633">
    <property type="entry name" value="Carbamate kinase-like"/>
    <property type="match status" value="1"/>
</dbReference>
<dbReference type="Proteomes" id="UP000886752">
    <property type="component" value="Unassembled WGS sequence"/>
</dbReference>
<dbReference type="EMBL" id="DXHV01000073">
    <property type="protein sequence ID" value="HIW01088.1"/>
    <property type="molecule type" value="Genomic_DNA"/>
</dbReference>
<protein>
    <recommendedName>
        <fullName evidence="9">Acetylglutamate kinase</fullName>
        <ecNumber evidence="9">2.7.2.8</ecNumber>
    </recommendedName>
    <alternativeName>
        <fullName evidence="9">N-acetyl-L-glutamate 5-phosphotransferase</fullName>
    </alternativeName>
    <alternativeName>
        <fullName evidence="9">NAG kinase</fullName>
        <shortName evidence="9">NAGK</shortName>
    </alternativeName>
</protein>
<comment type="catalytic activity">
    <reaction evidence="8 9">
        <text>N-acetyl-L-glutamate + ATP = N-acetyl-L-glutamyl 5-phosphate + ADP</text>
        <dbReference type="Rhea" id="RHEA:14629"/>
        <dbReference type="ChEBI" id="CHEBI:30616"/>
        <dbReference type="ChEBI" id="CHEBI:44337"/>
        <dbReference type="ChEBI" id="CHEBI:57936"/>
        <dbReference type="ChEBI" id="CHEBI:456216"/>
        <dbReference type="EC" id="2.7.2.8"/>
    </reaction>
</comment>
<gene>
    <name evidence="9 11" type="primary">argB</name>
    <name evidence="11" type="ORF">H9894_07870</name>
</gene>
<dbReference type="FunFam" id="3.40.1160.10:FF:000004">
    <property type="entry name" value="Acetylglutamate kinase"/>
    <property type="match status" value="1"/>
</dbReference>
<comment type="pathway">
    <text evidence="1 9">Amino-acid biosynthesis; L-arginine biosynthesis; N(2)-acetyl-L-ornithine from L-glutamate: step 2/4.</text>
</comment>
<evidence type="ECO:0000256" key="7">
    <source>
        <dbReference type="ARBA" id="ARBA00022840"/>
    </source>
</evidence>
<dbReference type="GO" id="GO:0042450">
    <property type="term" value="P:L-arginine biosynthetic process via ornithine"/>
    <property type="evidence" value="ECO:0007669"/>
    <property type="project" value="UniProtKB-UniRule"/>
</dbReference>
<dbReference type="GO" id="GO:0005737">
    <property type="term" value="C:cytoplasm"/>
    <property type="evidence" value="ECO:0007669"/>
    <property type="project" value="UniProtKB-SubCell"/>
</dbReference>
<name>A0A9D1PXF8_9BACT</name>
<evidence type="ECO:0000313" key="12">
    <source>
        <dbReference type="Proteomes" id="UP000886752"/>
    </source>
</evidence>
<evidence type="ECO:0000256" key="9">
    <source>
        <dbReference type="HAMAP-Rule" id="MF_00082"/>
    </source>
</evidence>
<comment type="similarity">
    <text evidence="9">Belongs to the acetylglutamate kinase family. ArgB subfamily.</text>
</comment>
<feature type="binding site" evidence="9">
    <location>
        <begin position="44"/>
        <end position="45"/>
    </location>
    <ligand>
        <name>substrate</name>
    </ligand>
</feature>
<keyword evidence="6 9" id="KW-0418">Kinase</keyword>
<evidence type="ECO:0000256" key="5">
    <source>
        <dbReference type="ARBA" id="ARBA00022741"/>
    </source>
</evidence>
<dbReference type="InterPro" id="IPR037528">
    <property type="entry name" value="ArgB"/>
</dbReference>
<keyword evidence="5 9" id="KW-0547">Nucleotide-binding</keyword>
<reference evidence="11" key="1">
    <citation type="journal article" date="2021" name="PeerJ">
        <title>Extensive microbial diversity within the chicken gut microbiome revealed by metagenomics and culture.</title>
        <authorList>
            <person name="Gilroy R."/>
            <person name="Ravi A."/>
            <person name="Getino M."/>
            <person name="Pursley I."/>
            <person name="Horton D.L."/>
            <person name="Alikhan N.F."/>
            <person name="Baker D."/>
            <person name="Gharbi K."/>
            <person name="Hall N."/>
            <person name="Watson M."/>
            <person name="Adriaenssens E.M."/>
            <person name="Foster-Nyarko E."/>
            <person name="Jarju S."/>
            <person name="Secka A."/>
            <person name="Antonio M."/>
            <person name="Oren A."/>
            <person name="Chaudhuri R.R."/>
            <person name="La Ragione R."/>
            <person name="Hildebrand F."/>
            <person name="Pallen M.J."/>
        </authorList>
    </citation>
    <scope>NUCLEOTIDE SEQUENCE</scope>
    <source>
        <strain evidence="11">ChiHecec2B26-446</strain>
    </source>
</reference>
<dbReference type="GO" id="GO:0003991">
    <property type="term" value="F:acetylglutamate kinase activity"/>
    <property type="evidence" value="ECO:0007669"/>
    <property type="project" value="UniProtKB-UniRule"/>
</dbReference>
<sequence length="260" mass="27434">METSYIVIKFGGHTMTDPALRDAFARDLAPLAREGRRCVVVHGGGPQISSLLKRLDIPSRFEEGLRVTDDAAMEAVEMVLSGQVNKELVGAFTRLGVPSTGLSGRDGDPLLLARMRSPRFGRVGDVTRVNPAILSCLIEAGYLPVVAPIAEDEEGGALNINADTAAGAIAGALQAEYFVLMSDVPGVLDADKKLLSTLTRADIAELKAKGVITGGMIPKVDACLHALDMGCQKALILNGAEKSALRRCLEGDTNLGTMVH</sequence>
<evidence type="ECO:0000256" key="8">
    <source>
        <dbReference type="ARBA" id="ARBA00048141"/>
    </source>
</evidence>
<dbReference type="GO" id="GO:0005524">
    <property type="term" value="F:ATP binding"/>
    <property type="evidence" value="ECO:0007669"/>
    <property type="project" value="UniProtKB-UniRule"/>
</dbReference>
<organism evidence="11 12">
    <name type="scientific">Candidatus Desulfovibrio intestinipullorum</name>
    <dbReference type="NCBI Taxonomy" id="2838536"/>
    <lineage>
        <taxon>Bacteria</taxon>
        <taxon>Pseudomonadati</taxon>
        <taxon>Thermodesulfobacteriota</taxon>
        <taxon>Desulfovibrionia</taxon>
        <taxon>Desulfovibrionales</taxon>
        <taxon>Desulfovibrionaceae</taxon>
        <taxon>Desulfovibrio</taxon>
    </lineage>
</organism>
<keyword evidence="7 9" id="KW-0067">ATP-binding</keyword>
<dbReference type="InterPro" id="IPR001048">
    <property type="entry name" value="Asp/Glu/Uridylate_kinase"/>
</dbReference>
<dbReference type="PIRSF" id="PIRSF000728">
    <property type="entry name" value="NAGK"/>
    <property type="match status" value="1"/>
</dbReference>
<evidence type="ECO:0000256" key="4">
    <source>
        <dbReference type="ARBA" id="ARBA00022679"/>
    </source>
</evidence>
<evidence type="ECO:0000256" key="3">
    <source>
        <dbReference type="ARBA" id="ARBA00022605"/>
    </source>
</evidence>
<dbReference type="AlphaFoldDB" id="A0A9D1PXF8"/>
<dbReference type="Pfam" id="PF00696">
    <property type="entry name" value="AA_kinase"/>
    <property type="match status" value="1"/>
</dbReference>
<keyword evidence="2 9" id="KW-0055">Arginine biosynthesis</keyword>
<evidence type="ECO:0000259" key="10">
    <source>
        <dbReference type="Pfam" id="PF00696"/>
    </source>
</evidence>